<dbReference type="STRING" id="318161.Sden_3257"/>
<accession>Q12J43</accession>
<dbReference type="KEGG" id="sdn:Sden_3257"/>
<name>Q12J43_SHEDO</name>
<dbReference type="Gene3D" id="3.40.50.10400">
    <property type="entry name" value="Hypothetical protein PA1492"/>
    <property type="match status" value="1"/>
</dbReference>
<proteinExistence type="predicted"/>
<evidence type="ECO:0008006" key="3">
    <source>
        <dbReference type="Google" id="ProtNLM"/>
    </source>
</evidence>
<organism evidence="1 2">
    <name type="scientific">Shewanella denitrificans (strain OS217 / ATCC BAA-1090 / DSM 15013)</name>
    <dbReference type="NCBI Taxonomy" id="318161"/>
    <lineage>
        <taxon>Bacteria</taxon>
        <taxon>Pseudomonadati</taxon>
        <taxon>Pseudomonadota</taxon>
        <taxon>Gammaproteobacteria</taxon>
        <taxon>Alteromonadales</taxon>
        <taxon>Shewanellaceae</taxon>
        <taxon>Shewanella</taxon>
    </lineage>
</organism>
<dbReference type="AlphaFoldDB" id="Q12J43"/>
<dbReference type="eggNOG" id="COG3613">
    <property type="taxonomic scope" value="Bacteria"/>
</dbReference>
<keyword evidence="2" id="KW-1185">Reference proteome</keyword>
<dbReference type="InterPro" id="IPR025518">
    <property type="entry name" value="DUF4406"/>
</dbReference>
<evidence type="ECO:0000313" key="2">
    <source>
        <dbReference type="Proteomes" id="UP000001982"/>
    </source>
</evidence>
<gene>
    <name evidence="1" type="ordered locus">Sden_3257</name>
</gene>
<dbReference type="RefSeq" id="WP_011497678.1">
    <property type="nucleotide sequence ID" value="NC_007954.1"/>
</dbReference>
<reference evidence="1 2" key="1">
    <citation type="submission" date="2006-03" db="EMBL/GenBank/DDBJ databases">
        <title>Complete sequence of Shewanella denitrificans OS217.</title>
        <authorList>
            <consortium name="US DOE Joint Genome Institute"/>
            <person name="Copeland A."/>
            <person name="Lucas S."/>
            <person name="Lapidus A."/>
            <person name="Barry K."/>
            <person name="Detter J.C."/>
            <person name="Glavina del Rio T."/>
            <person name="Hammon N."/>
            <person name="Israni S."/>
            <person name="Dalin E."/>
            <person name="Tice H."/>
            <person name="Pitluck S."/>
            <person name="Brettin T."/>
            <person name="Bruce D."/>
            <person name="Han C."/>
            <person name="Tapia R."/>
            <person name="Gilna P."/>
            <person name="Kiss H."/>
            <person name="Schmutz J."/>
            <person name="Larimer F."/>
            <person name="Land M."/>
            <person name="Hauser L."/>
            <person name="Kyrpides N."/>
            <person name="Lykidis A."/>
            <person name="Richardson P."/>
        </authorList>
    </citation>
    <scope>NUCLEOTIDE SEQUENCE [LARGE SCALE GENOMIC DNA]</scope>
    <source>
        <strain evidence="2">OS217 / ATCC BAA-1090 / DSM 15013</strain>
    </source>
</reference>
<dbReference type="Proteomes" id="UP000001982">
    <property type="component" value="Chromosome"/>
</dbReference>
<evidence type="ECO:0000313" key="1">
    <source>
        <dbReference type="EMBL" id="ABE56533.1"/>
    </source>
</evidence>
<dbReference type="OrthoDB" id="2376767at2"/>
<dbReference type="HOGENOM" id="CLU_154463_0_0_6"/>
<dbReference type="Pfam" id="PF14359">
    <property type="entry name" value="DUF4406"/>
    <property type="match status" value="1"/>
</dbReference>
<dbReference type="EMBL" id="CP000302">
    <property type="protein sequence ID" value="ABE56533.1"/>
    <property type="molecule type" value="Genomic_DNA"/>
</dbReference>
<protein>
    <recommendedName>
        <fullName evidence="3">DUF4406 domain-containing protein</fullName>
    </recommendedName>
</protein>
<dbReference type="SUPFAM" id="SSF52309">
    <property type="entry name" value="N-(deoxy)ribosyltransferase-like"/>
    <property type="match status" value="1"/>
</dbReference>
<sequence length="115" mass="12663">MARISRHKKVYIAGPMSGMVGENRREFHLAADVQRELGHVVLNPATLPAGLSEPEYMSICMPMLMCCDMIYLLDGWEDSNGAKAEYALAKKLGLLIVYQEGTDHEIALIGLGGRL</sequence>